<evidence type="ECO:0000313" key="6">
    <source>
        <dbReference type="Proteomes" id="UP000655225"/>
    </source>
</evidence>
<feature type="chain" id="PRO_5032385348" description="Transferrin-like domain-containing protein" evidence="3">
    <location>
        <begin position="19"/>
        <end position="490"/>
    </location>
</feature>
<keyword evidence="3" id="KW-0732">Signal</keyword>
<evidence type="ECO:0000313" key="5">
    <source>
        <dbReference type="EMBL" id="KAF8395212.1"/>
    </source>
</evidence>
<keyword evidence="2" id="KW-1133">Transmembrane helix</keyword>
<proteinExistence type="predicted"/>
<dbReference type="Proteomes" id="UP000655225">
    <property type="component" value="Unassembled WGS sequence"/>
</dbReference>
<sequence length="490" mass="53283">MQIATILSLVVLLISCLSFTIQGLGPTRSPDSGDVVGSAPVDSSSLSPTLSDPPIPAPVSGISEDKDPRKRTYVSPAPAPEKEEYDQESGDTSAIYPPPEEMGSATVKCCAVRDEFVDCQYYISLLRHTDGYIRKCVKRETTQECLDSIKKGEADLINLEAGLAYIAFLNYSMKAIANEVYCNHAESFDVVAVVNRKACKEKDGVSLTDFRGRKSCHGDYSTATGWNYPVNHLKQLVESKNLNDREIVTGFFSEVCAPSEFEGMGVCSGCGNDSASCNSNSLYSGHSGAFRCLTEELGDIAFVKADTAMFYSSEGQHNQTWSTKSIRDFMWGHCFGIFVHKGVAEKSMVILELVLCFFAIRFGTVPANVIMASNSISSKKKLVVLQTLLNATWIDALYTQKNGASHLLSSSTQGLAVVKKLTRPYLGLSASISQSIQESNTKKDETIPSTVTSVSDVYSPSLSCDQHPWIVTVLSILIGLVFPAFFPLSK</sequence>
<dbReference type="GO" id="GO:0055037">
    <property type="term" value="C:recycling endosome"/>
    <property type="evidence" value="ECO:0007669"/>
    <property type="project" value="TreeGrafter"/>
</dbReference>
<feature type="region of interest" description="Disordered" evidence="1">
    <location>
        <begin position="27"/>
        <end position="92"/>
    </location>
</feature>
<dbReference type="GO" id="GO:0005615">
    <property type="term" value="C:extracellular space"/>
    <property type="evidence" value="ECO:0007669"/>
    <property type="project" value="TreeGrafter"/>
</dbReference>
<protein>
    <recommendedName>
        <fullName evidence="4">Transferrin-like domain-containing protein</fullName>
    </recommendedName>
</protein>
<evidence type="ECO:0000256" key="3">
    <source>
        <dbReference type="SAM" id="SignalP"/>
    </source>
</evidence>
<dbReference type="PROSITE" id="PS51408">
    <property type="entry name" value="TRANSFERRIN_LIKE_4"/>
    <property type="match status" value="1"/>
</dbReference>
<dbReference type="PRINTS" id="PR00422">
    <property type="entry name" value="TRANSFERRIN"/>
</dbReference>
<name>A0A834Z1R0_TETSI</name>
<dbReference type="SMART" id="SM00094">
    <property type="entry name" value="TR_FER"/>
    <property type="match status" value="1"/>
</dbReference>
<evidence type="ECO:0000259" key="4">
    <source>
        <dbReference type="PROSITE" id="PS51408"/>
    </source>
</evidence>
<comment type="caution">
    <text evidence="5">The sequence shown here is derived from an EMBL/GenBank/DDBJ whole genome shotgun (WGS) entry which is preliminary data.</text>
</comment>
<dbReference type="GO" id="GO:0006826">
    <property type="term" value="P:iron ion transport"/>
    <property type="evidence" value="ECO:0007669"/>
    <property type="project" value="TreeGrafter"/>
</dbReference>
<feature type="compositionally biased region" description="Low complexity" evidence="1">
    <location>
        <begin position="40"/>
        <end position="50"/>
    </location>
</feature>
<feature type="signal peptide" evidence="3">
    <location>
        <begin position="1"/>
        <end position="18"/>
    </location>
</feature>
<dbReference type="AlphaFoldDB" id="A0A834Z1R0"/>
<dbReference type="Gene3D" id="3.40.190.10">
    <property type="entry name" value="Periplasmic binding protein-like II"/>
    <property type="match status" value="2"/>
</dbReference>
<dbReference type="OMA" id="VYCNHAE"/>
<keyword evidence="6" id="KW-1185">Reference proteome</keyword>
<evidence type="ECO:0000256" key="1">
    <source>
        <dbReference type="SAM" id="MobiDB-lite"/>
    </source>
</evidence>
<dbReference type="GO" id="GO:0005769">
    <property type="term" value="C:early endosome"/>
    <property type="evidence" value="ECO:0007669"/>
    <property type="project" value="TreeGrafter"/>
</dbReference>
<reference evidence="5 6" key="1">
    <citation type="submission" date="2020-04" db="EMBL/GenBank/DDBJ databases">
        <title>Plant Genome Project.</title>
        <authorList>
            <person name="Zhang R.-G."/>
        </authorList>
    </citation>
    <scope>NUCLEOTIDE SEQUENCE [LARGE SCALE GENOMIC DNA]</scope>
    <source>
        <strain evidence="5">YNK0</strain>
        <tissue evidence="5">Leaf</tissue>
    </source>
</reference>
<gene>
    <name evidence="5" type="ORF">HHK36_019155</name>
</gene>
<dbReference type="GO" id="GO:0005886">
    <property type="term" value="C:plasma membrane"/>
    <property type="evidence" value="ECO:0007669"/>
    <property type="project" value="TreeGrafter"/>
</dbReference>
<dbReference type="PANTHER" id="PTHR11485">
    <property type="entry name" value="TRANSFERRIN"/>
    <property type="match status" value="1"/>
</dbReference>
<dbReference type="OrthoDB" id="9981115at2759"/>
<dbReference type="InterPro" id="IPR001156">
    <property type="entry name" value="Transferrin-like_dom"/>
</dbReference>
<feature type="transmembrane region" description="Helical" evidence="2">
    <location>
        <begin position="469"/>
        <end position="488"/>
    </location>
</feature>
<dbReference type="SUPFAM" id="SSF53850">
    <property type="entry name" value="Periplasmic binding protein-like II"/>
    <property type="match status" value="1"/>
</dbReference>
<evidence type="ECO:0000256" key="2">
    <source>
        <dbReference type="SAM" id="Phobius"/>
    </source>
</evidence>
<dbReference type="Pfam" id="PF00405">
    <property type="entry name" value="Transferrin"/>
    <property type="match status" value="1"/>
</dbReference>
<organism evidence="5 6">
    <name type="scientific">Tetracentron sinense</name>
    <name type="common">Spur-leaf</name>
    <dbReference type="NCBI Taxonomy" id="13715"/>
    <lineage>
        <taxon>Eukaryota</taxon>
        <taxon>Viridiplantae</taxon>
        <taxon>Streptophyta</taxon>
        <taxon>Embryophyta</taxon>
        <taxon>Tracheophyta</taxon>
        <taxon>Spermatophyta</taxon>
        <taxon>Magnoliopsida</taxon>
        <taxon>Trochodendrales</taxon>
        <taxon>Trochodendraceae</taxon>
        <taxon>Tetracentron</taxon>
    </lineage>
</organism>
<feature type="domain" description="Transferrin-like" evidence="4">
    <location>
        <begin position="107"/>
        <end position="307"/>
    </location>
</feature>
<dbReference type="PANTHER" id="PTHR11485:SF29">
    <property type="entry name" value="TRANSFERRIN 2"/>
    <property type="match status" value="1"/>
</dbReference>
<keyword evidence="2" id="KW-0812">Transmembrane</keyword>
<dbReference type="EMBL" id="JABCRI010000013">
    <property type="protein sequence ID" value="KAF8395212.1"/>
    <property type="molecule type" value="Genomic_DNA"/>
</dbReference>
<keyword evidence="2" id="KW-0472">Membrane</keyword>
<accession>A0A834Z1R0</accession>